<keyword evidence="4" id="KW-1185">Reference proteome</keyword>
<feature type="compositionally biased region" description="Polar residues" evidence="1">
    <location>
        <begin position="210"/>
        <end position="219"/>
    </location>
</feature>
<accession>A0A7J5U448</accession>
<feature type="transmembrane region" description="Helical" evidence="2">
    <location>
        <begin position="53"/>
        <end position="74"/>
    </location>
</feature>
<organism evidence="3 4">
    <name type="scientific">Rudanella paleaurantiibacter</name>
    <dbReference type="NCBI Taxonomy" id="2614655"/>
    <lineage>
        <taxon>Bacteria</taxon>
        <taxon>Pseudomonadati</taxon>
        <taxon>Bacteroidota</taxon>
        <taxon>Cytophagia</taxon>
        <taxon>Cytophagales</taxon>
        <taxon>Cytophagaceae</taxon>
        <taxon>Rudanella</taxon>
    </lineage>
</organism>
<evidence type="ECO:0000313" key="3">
    <source>
        <dbReference type="EMBL" id="KAB7732622.1"/>
    </source>
</evidence>
<dbReference type="RefSeq" id="WP_152122091.1">
    <property type="nucleotide sequence ID" value="NZ_WELI01000001.1"/>
</dbReference>
<gene>
    <name evidence="3" type="ORF">F5984_01300</name>
</gene>
<dbReference type="AlphaFoldDB" id="A0A7J5U448"/>
<feature type="region of interest" description="Disordered" evidence="1">
    <location>
        <begin position="83"/>
        <end position="150"/>
    </location>
</feature>
<sequence>MQEQPDNDAAFDGLDRLFRKSAEEFEPPYDPAAWTSMSAQLDERDRIAGWGRLLRWSLGLLGLLLLLSGGWYSYRQAQSEPTALPRQGAAPRLPVGAAASGGQPLARAASQSQPVAEQSAIRSGTDNPAGSETGVSAAKPAVPGQPAVATATNSPAGVVLRPTQATNPVPNRPLTKIQTTVPEADDQRIAINLRERANPRNDIAGRPTYQPMQSETSQNRRLRWPVVRQPLSARYTAANRDTPSGLAIRAEADQGIQAPPAQPTDGVPNRPDALRSEADVETDGITPTETALPSEPTTTLTHRQALHWPQWTTLDIPDRTAPPVVNAPVASQPVREQGLSVRLVVSPDLSGIGLSGFTRPGTNAGLLAEYRITNRWSVQAGLIRSVKLYNARADQYYWPGYLKWPVRPVGVEGRCDMFDVPINIRYDVFQRTVNPQRPPARVFVSAGATTYIMRKETYDYQYEDPTDPRIRFRSWSGNTGRYGFSQLNISAGYERPLSRRFSWQVEPFLKMSLKEIGYFKVHLFSTGAFLSLRYKL</sequence>
<evidence type="ECO:0000256" key="1">
    <source>
        <dbReference type="SAM" id="MobiDB-lite"/>
    </source>
</evidence>
<evidence type="ECO:0000256" key="2">
    <source>
        <dbReference type="SAM" id="Phobius"/>
    </source>
</evidence>
<comment type="caution">
    <text evidence="3">The sequence shown here is derived from an EMBL/GenBank/DDBJ whole genome shotgun (WGS) entry which is preliminary data.</text>
</comment>
<evidence type="ECO:0008006" key="5">
    <source>
        <dbReference type="Google" id="ProtNLM"/>
    </source>
</evidence>
<proteinExistence type="predicted"/>
<reference evidence="3 4" key="1">
    <citation type="submission" date="2019-10" db="EMBL/GenBank/DDBJ databases">
        <title>Rudanella paleaurantiibacter sp. nov., isolated from sludge.</title>
        <authorList>
            <person name="Xu S.Q."/>
        </authorList>
    </citation>
    <scope>NUCLEOTIDE SEQUENCE [LARGE SCALE GENOMIC DNA]</scope>
    <source>
        <strain evidence="3 4">HX-22-17</strain>
    </source>
</reference>
<protein>
    <recommendedName>
        <fullName evidence="5">Outer membrane beta-barrel protein</fullName>
    </recommendedName>
</protein>
<evidence type="ECO:0000313" key="4">
    <source>
        <dbReference type="Proteomes" id="UP000488299"/>
    </source>
</evidence>
<keyword evidence="2" id="KW-0812">Transmembrane</keyword>
<feature type="compositionally biased region" description="Polar residues" evidence="1">
    <location>
        <begin position="109"/>
        <end position="134"/>
    </location>
</feature>
<dbReference type="EMBL" id="WELI01000001">
    <property type="protein sequence ID" value="KAB7732622.1"/>
    <property type="molecule type" value="Genomic_DNA"/>
</dbReference>
<dbReference type="Proteomes" id="UP000488299">
    <property type="component" value="Unassembled WGS sequence"/>
</dbReference>
<feature type="compositionally biased region" description="Polar residues" evidence="1">
    <location>
        <begin position="285"/>
        <end position="299"/>
    </location>
</feature>
<keyword evidence="2" id="KW-0472">Membrane</keyword>
<keyword evidence="2" id="KW-1133">Transmembrane helix</keyword>
<name>A0A7J5U448_9BACT</name>
<feature type="region of interest" description="Disordered" evidence="1">
    <location>
        <begin position="200"/>
        <end position="222"/>
    </location>
</feature>
<feature type="region of interest" description="Disordered" evidence="1">
    <location>
        <begin position="256"/>
        <end position="299"/>
    </location>
</feature>